<accession>A0A6J7WUW1</accession>
<protein>
    <submittedName>
        <fullName evidence="1">Uncharacterized protein</fullName>
    </submittedName>
</protein>
<name>A0A6J7WUW1_9CAUD</name>
<evidence type="ECO:0000313" key="1">
    <source>
        <dbReference type="EMBL" id="CAB5221537.1"/>
    </source>
</evidence>
<proteinExistence type="predicted"/>
<gene>
    <name evidence="1" type="ORF">UFOVP247_190</name>
</gene>
<sequence>MENYYWYEHKNSPDNSIPDVFGTTWIIPGMGQWVLIHIKKGNAIPNGAIHCNDVIERLQEWSDNAQEKMGVLEGEIERLQKYESLVNFIASDYHELSYEKAQWQRDDWKKRCITLQQKDSE</sequence>
<organism evidence="1">
    <name type="scientific">uncultured Caudovirales phage</name>
    <dbReference type="NCBI Taxonomy" id="2100421"/>
    <lineage>
        <taxon>Viruses</taxon>
        <taxon>Duplodnaviria</taxon>
        <taxon>Heunggongvirae</taxon>
        <taxon>Uroviricota</taxon>
        <taxon>Caudoviricetes</taxon>
        <taxon>Peduoviridae</taxon>
        <taxon>Maltschvirus</taxon>
        <taxon>Maltschvirus maltsch</taxon>
    </lineage>
</organism>
<reference evidence="1" key="1">
    <citation type="submission" date="2020-05" db="EMBL/GenBank/DDBJ databases">
        <authorList>
            <person name="Chiriac C."/>
            <person name="Salcher M."/>
            <person name="Ghai R."/>
            <person name="Kavagutti S V."/>
        </authorList>
    </citation>
    <scope>NUCLEOTIDE SEQUENCE</scope>
</reference>
<dbReference type="EMBL" id="LR798288">
    <property type="protein sequence ID" value="CAB5221537.1"/>
    <property type="molecule type" value="Genomic_DNA"/>
</dbReference>